<comment type="caution">
    <text evidence="1">The sequence shown here is derived from an EMBL/GenBank/DDBJ whole genome shotgun (WGS) entry which is preliminary data.</text>
</comment>
<proteinExistence type="predicted"/>
<evidence type="ECO:0000313" key="2">
    <source>
        <dbReference type="Proteomes" id="UP000807306"/>
    </source>
</evidence>
<gene>
    <name evidence="1" type="ORF">CPB83DRAFT_840741</name>
</gene>
<organism evidence="1 2">
    <name type="scientific">Crepidotus variabilis</name>
    <dbReference type="NCBI Taxonomy" id="179855"/>
    <lineage>
        <taxon>Eukaryota</taxon>
        <taxon>Fungi</taxon>
        <taxon>Dikarya</taxon>
        <taxon>Basidiomycota</taxon>
        <taxon>Agaricomycotina</taxon>
        <taxon>Agaricomycetes</taxon>
        <taxon>Agaricomycetidae</taxon>
        <taxon>Agaricales</taxon>
        <taxon>Agaricineae</taxon>
        <taxon>Crepidotaceae</taxon>
        <taxon>Crepidotus</taxon>
    </lineage>
</organism>
<name>A0A9P6JIK8_9AGAR</name>
<dbReference type="EMBL" id="MU157961">
    <property type="protein sequence ID" value="KAF9522094.1"/>
    <property type="molecule type" value="Genomic_DNA"/>
</dbReference>
<reference evidence="1" key="1">
    <citation type="submission" date="2020-11" db="EMBL/GenBank/DDBJ databases">
        <authorList>
            <consortium name="DOE Joint Genome Institute"/>
            <person name="Ahrendt S."/>
            <person name="Riley R."/>
            <person name="Andreopoulos W."/>
            <person name="Labutti K."/>
            <person name="Pangilinan J."/>
            <person name="Ruiz-Duenas F.J."/>
            <person name="Barrasa J.M."/>
            <person name="Sanchez-Garcia M."/>
            <person name="Camarero S."/>
            <person name="Miyauchi S."/>
            <person name="Serrano A."/>
            <person name="Linde D."/>
            <person name="Babiker R."/>
            <person name="Drula E."/>
            <person name="Ayuso-Fernandez I."/>
            <person name="Pacheco R."/>
            <person name="Padilla G."/>
            <person name="Ferreira P."/>
            <person name="Barriuso J."/>
            <person name="Kellner H."/>
            <person name="Castanera R."/>
            <person name="Alfaro M."/>
            <person name="Ramirez L."/>
            <person name="Pisabarro A.G."/>
            <person name="Kuo A."/>
            <person name="Tritt A."/>
            <person name="Lipzen A."/>
            <person name="He G."/>
            <person name="Yan M."/>
            <person name="Ng V."/>
            <person name="Cullen D."/>
            <person name="Martin F."/>
            <person name="Rosso M.-N."/>
            <person name="Henrissat B."/>
            <person name="Hibbett D."/>
            <person name="Martinez A.T."/>
            <person name="Grigoriev I.V."/>
        </authorList>
    </citation>
    <scope>NUCLEOTIDE SEQUENCE</scope>
    <source>
        <strain evidence="1">CBS 506.95</strain>
    </source>
</reference>
<keyword evidence="2" id="KW-1185">Reference proteome</keyword>
<protein>
    <submittedName>
        <fullName evidence="1">Uncharacterized protein</fullName>
    </submittedName>
</protein>
<evidence type="ECO:0000313" key="1">
    <source>
        <dbReference type="EMBL" id="KAF9522094.1"/>
    </source>
</evidence>
<accession>A0A9P6JIK8</accession>
<sequence>MRSEMDVDKSISIKDEFNDLAVVQFQLQSSTQIRIQPKSKSVGALVQQSKKMCGESKAPIEGAYPQPRRNAIVEGTFAVVGLRVLEYADVLLKAENAGAADGDSRATKDGGQNKSGIRRVGWMSPWEVEVESGFENLASTEPKPKAMRWLLAALLVPMLTSILECGNTLVFEPDTPKYIGLWKSTRIEEVYADVVMSNGMAGVVHLDGKSEKTDRLIKTFQRVLPLVAKAMIMCDWIRAVSLLRIEEVVKWDRTWRVSQIWVVELTEPTESLDVVQKESALFDAEYEKEVALVLSPRRTPFMGQNADKRNVKLKAPDYYLDHFDQRNHSSEALMNSICQLIHRALSKHKPDLPSFPPFLVAEVIHCHFVRDGYDYTRIEAKENGWRPDCCIN</sequence>
<dbReference type="Proteomes" id="UP000807306">
    <property type="component" value="Unassembled WGS sequence"/>
</dbReference>
<dbReference type="AlphaFoldDB" id="A0A9P6JIK8"/>